<organism evidence="2 3">
    <name type="scientific">Actibacterium lipolyticum</name>
    <dbReference type="NCBI Taxonomy" id="1524263"/>
    <lineage>
        <taxon>Bacteria</taxon>
        <taxon>Pseudomonadati</taxon>
        <taxon>Pseudomonadota</taxon>
        <taxon>Alphaproteobacteria</taxon>
        <taxon>Rhodobacterales</taxon>
        <taxon>Roseobacteraceae</taxon>
        <taxon>Actibacterium</taxon>
    </lineage>
</organism>
<dbReference type="InterPro" id="IPR003744">
    <property type="entry name" value="YhhQ"/>
</dbReference>
<dbReference type="Proteomes" id="UP000202922">
    <property type="component" value="Unassembled WGS sequence"/>
</dbReference>
<gene>
    <name evidence="2" type="primary">yhhQ</name>
    <name evidence="2" type="ORF">COL8621_03212</name>
</gene>
<evidence type="ECO:0000256" key="1">
    <source>
        <dbReference type="HAMAP-Rule" id="MF_02088"/>
    </source>
</evidence>
<keyword evidence="1" id="KW-0812">Transmembrane</keyword>
<dbReference type="PANTHER" id="PTHR34300:SF1">
    <property type="entry name" value="QUEUOSINE PRECURSOR TRANSPORTER"/>
    <property type="match status" value="1"/>
</dbReference>
<keyword evidence="1" id="KW-1133">Transmembrane helix</keyword>
<proteinExistence type="inferred from homology"/>
<feature type="transmembrane region" description="Helical" evidence="1">
    <location>
        <begin position="60"/>
        <end position="80"/>
    </location>
</feature>
<name>A0A238KVG2_9RHOB</name>
<dbReference type="NCBIfam" id="TIGR00697">
    <property type="entry name" value="queuosine precursor transporter"/>
    <property type="match status" value="1"/>
</dbReference>
<feature type="transmembrane region" description="Helical" evidence="1">
    <location>
        <begin position="181"/>
        <end position="199"/>
    </location>
</feature>
<evidence type="ECO:0000313" key="3">
    <source>
        <dbReference type="Proteomes" id="UP000202922"/>
    </source>
</evidence>
<dbReference type="HAMAP" id="MF_02088">
    <property type="entry name" value="Q_prec_transport"/>
    <property type="match status" value="1"/>
</dbReference>
<protein>
    <recommendedName>
        <fullName evidence="1">Probable queuosine precursor transporter</fullName>
        <shortName evidence="1">Q precursor transporter</shortName>
    </recommendedName>
</protein>
<keyword evidence="1" id="KW-0472">Membrane</keyword>
<feature type="transmembrane region" description="Helical" evidence="1">
    <location>
        <begin position="5"/>
        <end position="24"/>
    </location>
</feature>
<dbReference type="EMBL" id="FXYE01000002">
    <property type="protein sequence ID" value="SMX46688.1"/>
    <property type="molecule type" value="Genomic_DNA"/>
</dbReference>
<comment type="function">
    <text evidence="1">Involved in the import of queuosine (Q) precursors, required for Q precursor salvage.</text>
</comment>
<evidence type="ECO:0000313" key="2">
    <source>
        <dbReference type="EMBL" id="SMX46688.1"/>
    </source>
</evidence>
<dbReference type="GO" id="GO:0005886">
    <property type="term" value="C:plasma membrane"/>
    <property type="evidence" value="ECO:0007669"/>
    <property type="project" value="UniProtKB-SubCell"/>
</dbReference>
<feature type="transmembrane region" description="Helical" evidence="1">
    <location>
        <begin position="30"/>
        <end position="48"/>
    </location>
</feature>
<keyword evidence="1" id="KW-0997">Cell inner membrane</keyword>
<accession>A0A238KVG2</accession>
<dbReference type="PANTHER" id="PTHR34300">
    <property type="entry name" value="QUEUOSINE PRECURSOR TRANSPORTER-RELATED"/>
    <property type="match status" value="1"/>
</dbReference>
<dbReference type="RefSeq" id="WP_093968248.1">
    <property type="nucleotide sequence ID" value="NZ_FXYE01000002.1"/>
</dbReference>
<feature type="transmembrane region" description="Helical" evidence="1">
    <location>
        <begin position="121"/>
        <end position="148"/>
    </location>
</feature>
<dbReference type="OrthoDB" id="7065604at2"/>
<keyword evidence="1" id="KW-0813">Transport</keyword>
<comment type="similarity">
    <text evidence="1">Belongs to the vitamin uptake transporter (VUT/ECF) (TC 2.A.88) family. Q precursor transporter subfamily.</text>
</comment>
<reference evidence="3" key="1">
    <citation type="submission" date="2017-05" db="EMBL/GenBank/DDBJ databases">
        <authorList>
            <person name="Rodrigo-Torres L."/>
            <person name="Arahal R. D."/>
            <person name="Lucena T."/>
        </authorList>
    </citation>
    <scope>NUCLEOTIDE SEQUENCE [LARGE SCALE GENOMIC DNA]</scope>
    <source>
        <strain evidence="3">CECT 8621</strain>
    </source>
</reference>
<feature type="transmembrane region" description="Helical" evidence="1">
    <location>
        <begin position="86"/>
        <end position="109"/>
    </location>
</feature>
<dbReference type="Pfam" id="PF02592">
    <property type="entry name" value="Vut_1"/>
    <property type="match status" value="1"/>
</dbReference>
<dbReference type="GO" id="GO:0022857">
    <property type="term" value="F:transmembrane transporter activity"/>
    <property type="evidence" value="ECO:0007669"/>
    <property type="project" value="UniProtKB-UniRule"/>
</dbReference>
<keyword evidence="3" id="KW-1185">Reference proteome</keyword>
<dbReference type="AlphaFoldDB" id="A0A238KVG2"/>
<keyword evidence="1" id="KW-1003">Cell membrane</keyword>
<comment type="subcellular location">
    <subcellularLocation>
        <location evidence="1">Cell inner membrane</location>
        <topology evidence="1">Multi-pass membrane protein</topology>
    </subcellularLocation>
</comment>
<sequence length="207" mass="22166">MNRTIIPGVIAMAAIVVASNILVQFLFGQWLTWGAFTYPVAFLVTDVMNRVYGVGPARKVVFAGFIVGVICSLIGTQIMGEFGPLVTLRIALGSGIAFLTAQLLDVAIFDRLREGAWWKAPLASTFIGSSVDTALFFSIAFSGALTFLEPANDVSWAGEALPLIGVGPVVPLWVSLAVADWLVKLSLALLALLPFRLIVKRLMARVA</sequence>